<evidence type="ECO:0000313" key="3">
    <source>
        <dbReference type="Proteomes" id="UP001322277"/>
    </source>
</evidence>
<dbReference type="EMBL" id="CP137308">
    <property type="protein sequence ID" value="WQF82417.1"/>
    <property type="molecule type" value="Genomic_DNA"/>
</dbReference>
<evidence type="ECO:0000313" key="2">
    <source>
        <dbReference type="EMBL" id="WQF82417.1"/>
    </source>
</evidence>
<name>A0AAX4IGJ2_9PEZI</name>
<sequence>MPHSNMGPPASTNSSDLWRSFVVGSKDFEPKSVVPPALDFAGQVPSSKIYTLEQVDDLQVKKKSTVSDVCEKAHRKKIIICCDGTWQSSVSGKTNIPSNVTRLARSMALTGTDEDGNTCQQIVYYSAGIGTGAGVSVIDRGRQAGFGDGLDARVFEAYSFIVTNYAPNDQIYCFGFSRGAYTARSVAGLINDIGIIQPRELDDFPDLYHLYRKRTVDSFNFRKSKDFREWITGVRKKDYRYLEDSPDVDDHWDKVPHTLPPEFTRVVEAVGVFDTVGALGVPGWGIFESIDEIGIPVTAWYTKIFNQVVRFVPFTGIDSLGFHNTSLSRSFCHSHPDIKHAFHALSLDEHQRAFTPTLWRLPGNDDQRPQPSGKPRTELAAKFRILVNPKNGKASEKELSQAWEALIESEMAEQLKESDESKLLQVWFPGSHINIGGGNPFVLWGLPFDCEQLALLSFTWMCDQISQFVRIDDEQKKSDDPKPRPSLSLADREIASRQKLIHRAKQNESLWWNRLLQPVRIVFNHTLLIESNLKAVPDDGDDAWATGPVFELFEPLMKLVPFLSKYRTPGEYKKDSAGNDLGQTNEEMHPSVHYRVAIHPSYRPRPLEGFLRCKNKQKPGPPRYEWKKGDVVIPEYVIKGTDYVSRRLAECSRGGKEFLESLDRMK</sequence>
<keyword evidence="3" id="KW-1185">Reference proteome</keyword>
<dbReference type="Proteomes" id="UP001322277">
    <property type="component" value="Chromosome 4"/>
</dbReference>
<feature type="domain" description="T6SS Phospholipase effector Tle1-like catalytic" evidence="1">
    <location>
        <begin position="76"/>
        <end position="464"/>
    </location>
</feature>
<dbReference type="RefSeq" id="XP_062779641.1">
    <property type="nucleotide sequence ID" value="XM_062923590.1"/>
</dbReference>
<reference evidence="3" key="1">
    <citation type="journal article" date="2023" name="bioRxiv">
        <title>Complete genome of the Medicago anthracnose fungus, Colletotrichum destructivum, reveals a mini-chromosome-like region within a core chromosome.</title>
        <authorList>
            <person name="Lapalu N."/>
            <person name="Simon A."/>
            <person name="Lu A."/>
            <person name="Plaumann P.-L."/>
            <person name="Amselem J."/>
            <person name="Pigne S."/>
            <person name="Auger A."/>
            <person name="Koch C."/>
            <person name="Dallery J.-F."/>
            <person name="O'Connell R.J."/>
        </authorList>
    </citation>
    <scope>NUCLEOTIDE SEQUENCE [LARGE SCALE GENOMIC DNA]</scope>
    <source>
        <strain evidence="3">CBS 520.97</strain>
    </source>
</reference>
<dbReference type="GeneID" id="87943934"/>
<accession>A0AAX4IGJ2</accession>
<evidence type="ECO:0000259" key="1">
    <source>
        <dbReference type="Pfam" id="PF09994"/>
    </source>
</evidence>
<gene>
    <name evidence="2" type="ORF">CDEST_07431</name>
</gene>
<dbReference type="InterPro" id="IPR018712">
    <property type="entry name" value="Tle1-like_cat"/>
</dbReference>
<dbReference type="Pfam" id="PF09994">
    <property type="entry name" value="T6SS_Tle1-like_cat"/>
    <property type="match status" value="1"/>
</dbReference>
<dbReference type="PANTHER" id="PTHR33840:SF16">
    <property type="entry name" value="DUF2235 DOMAIN-CONTAINING PROTEIN"/>
    <property type="match status" value="1"/>
</dbReference>
<proteinExistence type="predicted"/>
<dbReference type="PANTHER" id="PTHR33840">
    <property type="match status" value="1"/>
</dbReference>
<dbReference type="KEGG" id="cdet:87943934"/>
<organism evidence="2 3">
    <name type="scientific">Colletotrichum destructivum</name>
    <dbReference type="NCBI Taxonomy" id="34406"/>
    <lineage>
        <taxon>Eukaryota</taxon>
        <taxon>Fungi</taxon>
        <taxon>Dikarya</taxon>
        <taxon>Ascomycota</taxon>
        <taxon>Pezizomycotina</taxon>
        <taxon>Sordariomycetes</taxon>
        <taxon>Hypocreomycetidae</taxon>
        <taxon>Glomerellales</taxon>
        <taxon>Glomerellaceae</taxon>
        <taxon>Colletotrichum</taxon>
        <taxon>Colletotrichum destructivum species complex</taxon>
    </lineage>
</organism>
<dbReference type="AlphaFoldDB" id="A0AAX4IGJ2"/>
<protein>
    <submittedName>
        <fullName evidence="2">Tle1 phospholipase</fullName>
    </submittedName>
</protein>